<organism evidence="2 3">
    <name type="scientific">Hyaloscypha hepaticicola</name>
    <dbReference type="NCBI Taxonomy" id="2082293"/>
    <lineage>
        <taxon>Eukaryota</taxon>
        <taxon>Fungi</taxon>
        <taxon>Dikarya</taxon>
        <taxon>Ascomycota</taxon>
        <taxon>Pezizomycotina</taxon>
        <taxon>Leotiomycetes</taxon>
        <taxon>Helotiales</taxon>
        <taxon>Hyaloscyphaceae</taxon>
        <taxon>Hyaloscypha</taxon>
    </lineage>
</organism>
<evidence type="ECO:0000313" key="2">
    <source>
        <dbReference type="EMBL" id="PMD18262.1"/>
    </source>
</evidence>
<dbReference type="PANTHER" id="PTHR24148:SF64">
    <property type="entry name" value="HETEROKARYON INCOMPATIBILITY DOMAIN-CONTAINING PROTEIN"/>
    <property type="match status" value="1"/>
</dbReference>
<keyword evidence="3" id="KW-1185">Reference proteome</keyword>
<feature type="domain" description="Heterokaryon incompatibility" evidence="1">
    <location>
        <begin position="57"/>
        <end position="143"/>
    </location>
</feature>
<dbReference type="STRING" id="1745343.A0A2J6PW51"/>
<dbReference type="Pfam" id="PF06985">
    <property type="entry name" value="HET"/>
    <property type="match status" value="1"/>
</dbReference>
<name>A0A2J6PW51_9HELO</name>
<dbReference type="InterPro" id="IPR052895">
    <property type="entry name" value="HetReg/Transcr_Mod"/>
</dbReference>
<proteinExistence type="predicted"/>
<accession>A0A2J6PW51</accession>
<gene>
    <name evidence="2" type="ORF">NA56DRAFT_577444</name>
</gene>
<dbReference type="AlphaFoldDB" id="A0A2J6PW51"/>
<evidence type="ECO:0000313" key="3">
    <source>
        <dbReference type="Proteomes" id="UP000235672"/>
    </source>
</evidence>
<dbReference type="Proteomes" id="UP000235672">
    <property type="component" value="Unassembled WGS sequence"/>
</dbReference>
<reference evidence="2 3" key="1">
    <citation type="submission" date="2016-05" db="EMBL/GenBank/DDBJ databases">
        <title>A degradative enzymes factory behind the ericoid mycorrhizal symbiosis.</title>
        <authorList>
            <consortium name="DOE Joint Genome Institute"/>
            <person name="Martino E."/>
            <person name="Morin E."/>
            <person name="Grelet G."/>
            <person name="Kuo A."/>
            <person name="Kohler A."/>
            <person name="Daghino S."/>
            <person name="Barry K."/>
            <person name="Choi C."/>
            <person name="Cichocki N."/>
            <person name="Clum A."/>
            <person name="Copeland A."/>
            <person name="Hainaut M."/>
            <person name="Haridas S."/>
            <person name="Labutti K."/>
            <person name="Lindquist E."/>
            <person name="Lipzen A."/>
            <person name="Khouja H.-R."/>
            <person name="Murat C."/>
            <person name="Ohm R."/>
            <person name="Olson A."/>
            <person name="Spatafora J."/>
            <person name="Veneault-Fourrey C."/>
            <person name="Henrissat B."/>
            <person name="Grigoriev I."/>
            <person name="Martin F."/>
            <person name="Perotto S."/>
        </authorList>
    </citation>
    <scope>NUCLEOTIDE SEQUENCE [LARGE SCALE GENOMIC DNA]</scope>
    <source>
        <strain evidence="2 3">UAMH 7357</strain>
    </source>
</reference>
<feature type="non-terminal residue" evidence="2">
    <location>
        <position position="144"/>
    </location>
</feature>
<evidence type="ECO:0000259" key="1">
    <source>
        <dbReference type="Pfam" id="PF06985"/>
    </source>
</evidence>
<dbReference type="PANTHER" id="PTHR24148">
    <property type="entry name" value="ANKYRIN REPEAT DOMAIN-CONTAINING PROTEIN 39 HOMOLOG-RELATED"/>
    <property type="match status" value="1"/>
</dbReference>
<sequence length="144" mass="16273">MILVHQNSPLLNHPYIYPSTVPLARETIRLLEIQPGTPPESLRCRLIQASLSAVPTYSAISYEWGKSEVYVTISLDNKPFGIRPNLWTFLMHLRDTDTPKVVWVDAVCINQDDMTERGAQVSLMGEIYNKADSTLIWLGAKDSK</sequence>
<dbReference type="InterPro" id="IPR010730">
    <property type="entry name" value="HET"/>
</dbReference>
<protein>
    <submittedName>
        <fullName evidence="2">HET-domain-containing protein</fullName>
    </submittedName>
</protein>
<dbReference type="EMBL" id="KZ613495">
    <property type="protein sequence ID" value="PMD18262.1"/>
    <property type="molecule type" value="Genomic_DNA"/>
</dbReference>
<dbReference type="OrthoDB" id="194358at2759"/>